<evidence type="ECO:0000256" key="4">
    <source>
        <dbReference type="ARBA" id="ARBA00022741"/>
    </source>
</evidence>
<dbReference type="OrthoDB" id="9805576at2"/>
<dbReference type="GO" id="GO:0042732">
    <property type="term" value="P:D-xylose metabolic process"/>
    <property type="evidence" value="ECO:0007669"/>
    <property type="project" value="UniProtKB-KW"/>
</dbReference>
<feature type="domain" description="Carbohydrate kinase FGGY N-terminal" evidence="9">
    <location>
        <begin position="4"/>
        <end position="246"/>
    </location>
</feature>
<dbReference type="AlphaFoldDB" id="A0A4P5PGE4"/>
<keyword evidence="7 8" id="KW-0119">Carbohydrate metabolism</keyword>
<evidence type="ECO:0000256" key="8">
    <source>
        <dbReference type="RuleBase" id="RU364073"/>
    </source>
</evidence>
<dbReference type="Pfam" id="PF00370">
    <property type="entry name" value="FGGY_N"/>
    <property type="match status" value="1"/>
</dbReference>
<keyword evidence="4 8" id="KW-0547">Nucleotide-binding</keyword>
<keyword evidence="12" id="KW-1185">Reference proteome</keyword>
<dbReference type="EC" id="2.7.1.17" evidence="8"/>
<dbReference type="Gene3D" id="3.30.420.40">
    <property type="match status" value="2"/>
</dbReference>
<dbReference type="Pfam" id="PF02782">
    <property type="entry name" value="FGGY_C"/>
    <property type="match status" value="1"/>
</dbReference>
<dbReference type="InterPro" id="IPR018485">
    <property type="entry name" value="FGGY_C"/>
</dbReference>
<evidence type="ECO:0000256" key="5">
    <source>
        <dbReference type="ARBA" id="ARBA00022777"/>
    </source>
</evidence>
<dbReference type="PIRSF" id="PIRSF000538">
    <property type="entry name" value="GlpK"/>
    <property type="match status" value="1"/>
</dbReference>
<comment type="catalytic activity">
    <reaction evidence="8">
        <text>D-xylulose + ATP = D-xylulose 5-phosphate + ADP + H(+)</text>
        <dbReference type="Rhea" id="RHEA:10964"/>
        <dbReference type="ChEBI" id="CHEBI:15378"/>
        <dbReference type="ChEBI" id="CHEBI:17140"/>
        <dbReference type="ChEBI" id="CHEBI:30616"/>
        <dbReference type="ChEBI" id="CHEBI:57737"/>
        <dbReference type="ChEBI" id="CHEBI:456216"/>
        <dbReference type="EC" id="2.7.1.17"/>
    </reaction>
</comment>
<comment type="similarity">
    <text evidence="1 8">Belongs to the FGGY kinase family.</text>
</comment>
<dbReference type="InterPro" id="IPR000577">
    <property type="entry name" value="Carb_kinase_FGGY"/>
</dbReference>
<keyword evidence="3 8" id="KW-0808">Transferase</keyword>
<feature type="domain" description="Carbohydrate kinase FGGY C-terminal" evidence="10">
    <location>
        <begin position="256"/>
        <end position="440"/>
    </location>
</feature>
<evidence type="ECO:0000313" key="12">
    <source>
        <dbReference type="Proteomes" id="UP000290567"/>
    </source>
</evidence>
<reference evidence="12" key="1">
    <citation type="submission" date="2019-02" db="EMBL/GenBank/DDBJ databases">
        <title>Draft genome sequence of Enterococcus sp. Gos25-1.</title>
        <authorList>
            <person name="Tanaka N."/>
            <person name="Shiwa Y."/>
            <person name="Fujita N."/>
        </authorList>
    </citation>
    <scope>NUCLEOTIDE SEQUENCE [LARGE SCALE GENOMIC DNA]</scope>
    <source>
        <strain evidence="12">Gos25-1</strain>
    </source>
</reference>
<accession>A0A4P5PGE4</accession>
<evidence type="ECO:0000256" key="2">
    <source>
        <dbReference type="ARBA" id="ARBA00022629"/>
    </source>
</evidence>
<evidence type="ECO:0000256" key="6">
    <source>
        <dbReference type="ARBA" id="ARBA00022840"/>
    </source>
</evidence>
<dbReference type="InterPro" id="IPR050406">
    <property type="entry name" value="FGGY_Carb_Kinase"/>
</dbReference>
<evidence type="ECO:0000313" key="11">
    <source>
        <dbReference type="EMBL" id="GCF92563.1"/>
    </source>
</evidence>
<evidence type="ECO:0000256" key="3">
    <source>
        <dbReference type="ARBA" id="ARBA00022679"/>
    </source>
</evidence>
<keyword evidence="6 8" id="KW-0067">ATP-binding</keyword>
<dbReference type="EMBL" id="BJCC01000004">
    <property type="protein sequence ID" value="GCF92563.1"/>
    <property type="molecule type" value="Genomic_DNA"/>
</dbReference>
<dbReference type="GO" id="GO:0005524">
    <property type="term" value="F:ATP binding"/>
    <property type="evidence" value="ECO:0007669"/>
    <property type="project" value="UniProtKB-KW"/>
</dbReference>
<dbReference type="PROSITE" id="PS00933">
    <property type="entry name" value="FGGY_KINASES_1"/>
    <property type="match status" value="1"/>
</dbReference>
<protein>
    <recommendedName>
        <fullName evidence="8">Xylulose kinase</fullName>
        <shortName evidence="8">Xylulokinase</shortName>
        <ecNumber evidence="8">2.7.1.17</ecNumber>
    </recommendedName>
</protein>
<dbReference type="PANTHER" id="PTHR43095">
    <property type="entry name" value="SUGAR KINASE"/>
    <property type="match status" value="1"/>
</dbReference>
<dbReference type="GO" id="GO:0005997">
    <property type="term" value="P:xylulose metabolic process"/>
    <property type="evidence" value="ECO:0007669"/>
    <property type="project" value="InterPro"/>
</dbReference>
<name>A0A4P5PGE4_9ENTE</name>
<gene>
    <name evidence="8 11" type="primary">xylB</name>
    <name evidence="11" type="ORF">NRIC_04540</name>
</gene>
<evidence type="ECO:0000259" key="9">
    <source>
        <dbReference type="Pfam" id="PF00370"/>
    </source>
</evidence>
<dbReference type="InterPro" id="IPR006000">
    <property type="entry name" value="Xylulokinase"/>
</dbReference>
<evidence type="ECO:0000256" key="7">
    <source>
        <dbReference type="ARBA" id="ARBA00023277"/>
    </source>
</evidence>
<evidence type="ECO:0000256" key="1">
    <source>
        <dbReference type="ARBA" id="ARBA00009156"/>
    </source>
</evidence>
<keyword evidence="2 8" id="KW-0859">Xylose metabolism</keyword>
<organism evidence="11 12">
    <name type="scientific">Enterococcus florum</name>
    <dbReference type="NCBI Taxonomy" id="2480627"/>
    <lineage>
        <taxon>Bacteria</taxon>
        <taxon>Bacillati</taxon>
        <taxon>Bacillota</taxon>
        <taxon>Bacilli</taxon>
        <taxon>Lactobacillales</taxon>
        <taxon>Enterococcaceae</taxon>
        <taxon>Enterococcus</taxon>
    </lineage>
</organism>
<dbReference type="InterPro" id="IPR018483">
    <property type="entry name" value="Carb_kinase_FGGY_CS"/>
</dbReference>
<comment type="caution">
    <text evidence="11">The sequence shown here is derived from an EMBL/GenBank/DDBJ whole genome shotgun (WGS) entry which is preliminary data.</text>
</comment>
<dbReference type="NCBIfam" id="TIGR01312">
    <property type="entry name" value="XylB"/>
    <property type="match status" value="1"/>
</dbReference>
<sequence>MTLFLGVDLGTSSLKIILGTETGELLGSTSRPFAISSPQAGYSEQDPDEWRQAFEQAMLDLIILFPEVAEASLILGFSGQMHSLVLIDQAGNVLRPAILWNDSRTSAEVQQLREVFGDHLLSIEKNIPLEGFTLPKILWVQKHQPEIWAQTWKLMLPKDYLVYYLTGQVYTEASDAAGTIMFDIEKQCWDEELLQQLAISLEQCPDIQPSTKIIGEMNAEIKQRLGLKGKVQLVMGGADNACGAFGNLTDSQTQGLISVGTSGVVLTYETEKSKKDLGKYHYFNSVIADQNYKMGVTLAAGYSLDWFKKFLAPEESFTAFTRLAEDSPIGSQGVTFLPYLFGERSPYFTPNLSGALLGLRAHHTRSDIVRGVMEGIAFSLRNVYENMGIQSATSFKVFRITGGVVKNPFWLQLFADVFQTKMEVLSFDEGPAYGAMLCAVAGKNDTQLMATWQAANQVKMIYRSNAEQAGAYQEAYERFKKLSDQQASAY</sequence>
<evidence type="ECO:0000259" key="10">
    <source>
        <dbReference type="Pfam" id="PF02782"/>
    </source>
</evidence>
<dbReference type="Proteomes" id="UP000290567">
    <property type="component" value="Unassembled WGS sequence"/>
</dbReference>
<proteinExistence type="inferred from homology"/>
<dbReference type="SUPFAM" id="SSF53067">
    <property type="entry name" value="Actin-like ATPase domain"/>
    <property type="match status" value="2"/>
</dbReference>
<keyword evidence="5 8" id="KW-0418">Kinase</keyword>
<dbReference type="InterPro" id="IPR018484">
    <property type="entry name" value="FGGY_N"/>
</dbReference>
<dbReference type="InterPro" id="IPR043129">
    <property type="entry name" value="ATPase_NBD"/>
</dbReference>
<dbReference type="RefSeq" id="WP_146621069.1">
    <property type="nucleotide sequence ID" value="NZ_BJCC01000004.1"/>
</dbReference>
<dbReference type="GO" id="GO:0004856">
    <property type="term" value="F:D-xylulokinase activity"/>
    <property type="evidence" value="ECO:0007669"/>
    <property type="project" value="UniProtKB-EC"/>
</dbReference>
<dbReference type="CDD" id="cd07808">
    <property type="entry name" value="ASKHA_NBD_FGGY_EcXK-like"/>
    <property type="match status" value="1"/>
</dbReference>
<dbReference type="PANTHER" id="PTHR43095:SF5">
    <property type="entry name" value="XYLULOSE KINASE"/>
    <property type="match status" value="1"/>
</dbReference>